<dbReference type="EMBL" id="DS572704">
    <property type="protein sequence ID" value="EGY14356.1"/>
    <property type="molecule type" value="Genomic_DNA"/>
</dbReference>
<dbReference type="RefSeq" id="XP_009650710.1">
    <property type="nucleotide sequence ID" value="XM_009652415.1"/>
</dbReference>
<evidence type="ECO:0000256" key="1">
    <source>
        <dbReference type="SAM" id="MobiDB-lite"/>
    </source>
</evidence>
<dbReference type="HOGENOM" id="CLU_063754_0_0_1"/>
<dbReference type="OrthoDB" id="10319751at2759"/>
<dbReference type="OMA" id="MGTHDER"/>
<reference evidence="2 3" key="1">
    <citation type="submission" date="2008-03" db="EMBL/GenBank/DDBJ databases">
        <title>The Genome Sequence of Verticillium dahliae VdLs.17.</title>
        <authorList>
            <consortium name="The Broad Institute Genome Sequencing Platform"/>
            <person name="Ma L.-J.J."/>
            <person name="Klosterman S.J."/>
            <person name="Subbarao K."/>
            <person name="Dobinson K."/>
            <person name="Veronese P."/>
            <person name="Kang S."/>
            <person name="Gold S.E."/>
            <person name="Young S."/>
            <person name="Jaffe D."/>
            <person name="Gnerre S."/>
            <person name="Berlin A."/>
            <person name="Heiman D."/>
            <person name="Hepburn T."/>
            <person name="Sykes S."/>
            <person name="Alvarado L."/>
            <person name="Kodira C.D."/>
            <person name="Lander E."/>
            <person name="Galagan J."/>
            <person name="Nusbaum C."/>
            <person name="Birren B."/>
        </authorList>
    </citation>
    <scope>NUCLEOTIDE SEQUENCE [LARGE SCALE GENOMIC DNA]</scope>
    <source>
        <strain evidence="3">VdLs.17 / ATCC MYA-4575 / FGSC 10137</strain>
    </source>
</reference>
<dbReference type="GeneID" id="20706983"/>
<keyword evidence="3" id="KW-1185">Reference proteome</keyword>
<dbReference type="AlphaFoldDB" id="G2X5L5"/>
<gene>
    <name evidence="2" type="ORF">VDAG_05520</name>
</gene>
<evidence type="ECO:0000313" key="2">
    <source>
        <dbReference type="EMBL" id="EGY14356.1"/>
    </source>
</evidence>
<sequence>MAPIPTPAGFAQGFLSNPVRSLWNCEIENLFAAVTTNPKAPMSSTVYAYCVLTVQAFLERGAAAADDALEELATARAYIGLYKRRQKWRRGGCEAGVDYDAVVRVFGTNATTRAPSVRYIFECRRHAHVIAAGFASARAGPVILAPHDECPSPWANGFACFKRRNLDRYHDNTDGSCDGAARAAKRIRVKTARIGLAGWSTMAQTAAAEFHLEMAYDNFGYGFQGDPQPTLASLSEADVGTHDEREKGARLAEAGGKEGNWEDECELALLMGDEKDFDPEQLEEGPRRLGSVRRLQKRGASAIRGRQSGRRPMMNSKAATHSDWRRLHGSHRARRANAAATPSERIPITGKSAFSFSDPEYEPSGAPVRT</sequence>
<protein>
    <submittedName>
        <fullName evidence="2">Uncharacterized protein</fullName>
    </submittedName>
</protein>
<dbReference type="KEGG" id="vda:VDAG_05520"/>
<dbReference type="InParanoid" id="G2X5L5"/>
<name>G2X5L5_VERDV</name>
<dbReference type="Proteomes" id="UP000001611">
    <property type="component" value="Chromosome 2"/>
</dbReference>
<evidence type="ECO:0000313" key="3">
    <source>
        <dbReference type="Proteomes" id="UP000001611"/>
    </source>
</evidence>
<dbReference type="eggNOG" id="ENOG502RKI3">
    <property type="taxonomic scope" value="Eukaryota"/>
</dbReference>
<accession>G2X5L5</accession>
<feature type="region of interest" description="Disordered" evidence="1">
    <location>
        <begin position="295"/>
        <end position="370"/>
    </location>
</feature>
<organism evidence="2 3">
    <name type="scientific">Verticillium dahliae (strain VdLs.17 / ATCC MYA-4575 / FGSC 10137)</name>
    <name type="common">Verticillium wilt</name>
    <dbReference type="NCBI Taxonomy" id="498257"/>
    <lineage>
        <taxon>Eukaryota</taxon>
        <taxon>Fungi</taxon>
        <taxon>Dikarya</taxon>
        <taxon>Ascomycota</taxon>
        <taxon>Pezizomycotina</taxon>
        <taxon>Sordariomycetes</taxon>
        <taxon>Hypocreomycetidae</taxon>
        <taxon>Glomerellales</taxon>
        <taxon>Plectosphaerellaceae</taxon>
        <taxon>Verticillium</taxon>
    </lineage>
</organism>
<proteinExistence type="predicted"/>